<proteinExistence type="predicted"/>
<gene>
    <name evidence="2" type="ordered locus">AM1_3606</name>
</gene>
<dbReference type="Pfam" id="PF20035">
    <property type="entry name" value="DUF6439"/>
    <property type="match status" value="1"/>
</dbReference>
<dbReference type="RefSeq" id="WP_012163989.1">
    <property type="nucleotide sequence ID" value="NC_009925.1"/>
</dbReference>
<feature type="compositionally biased region" description="Polar residues" evidence="1">
    <location>
        <begin position="92"/>
        <end position="103"/>
    </location>
</feature>
<evidence type="ECO:0000313" key="3">
    <source>
        <dbReference type="Proteomes" id="UP000000268"/>
    </source>
</evidence>
<dbReference type="EMBL" id="CP000828">
    <property type="protein sequence ID" value="ABW28596.1"/>
    <property type="molecule type" value="Genomic_DNA"/>
</dbReference>
<dbReference type="KEGG" id="amr:AM1_3606"/>
<name>B0C397_ACAM1</name>
<evidence type="ECO:0000313" key="2">
    <source>
        <dbReference type="EMBL" id="ABW28596.1"/>
    </source>
</evidence>
<reference evidence="2 3" key="1">
    <citation type="journal article" date="2008" name="Proc. Natl. Acad. Sci. U.S.A.">
        <title>Niche adaptation and genome expansion in the chlorophyll d-producing cyanobacterium Acaryochloris marina.</title>
        <authorList>
            <person name="Swingley W.D."/>
            <person name="Chen M."/>
            <person name="Cheung P.C."/>
            <person name="Conrad A.L."/>
            <person name="Dejesa L.C."/>
            <person name="Hao J."/>
            <person name="Honchak B.M."/>
            <person name="Karbach L.E."/>
            <person name="Kurdoglu A."/>
            <person name="Lahiri S."/>
            <person name="Mastrian S.D."/>
            <person name="Miyashita H."/>
            <person name="Page L."/>
            <person name="Ramakrishna P."/>
            <person name="Satoh S."/>
            <person name="Sattley W.M."/>
            <person name="Shimada Y."/>
            <person name="Taylor H.L."/>
            <person name="Tomo T."/>
            <person name="Tsuchiya T."/>
            <person name="Wang Z.T."/>
            <person name="Raymond J."/>
            <person name="Mimuro M."/>
            <person name="Blankenship R.E."/>
            <person name="Touchman J.W."/>
        </authorList>
    </citation>
    <scope>NUCLEOTIDE SEQUENCE [LARGE SCALE GENOMIC DNA]</scope>
    <source>
        <strain evidence="3">MBIC 11017</strain>
    </source>
</reference>
<evidence type="ECO:0000256" key="1">
    <source>
        <dbReference type="SAM" id="MobiDB-lite"/>
    </source>
</evidence>
<feature type="region of interest" description="Disordered" evidence="1">
    <location>
        <begin position="81"/>
        <end position="103"/>
    </location>
</feature>
<dbReference type="AlphaFoldDB" id="B0C397"/>
<dbReference type="Proteomes" id="UP000000268">
    <property type="component" value="Chromosome"/>
</dbReference>
<keyword evidence="3" id="KW-1185">Reference proteome</keyword>
<dbReference type="OrthoDB" id="426353at2"/>
<dbReference type="HOGENOM" id="CLU_169737_1_0_3"/>
<organism evidence="2 3">
    <name type="scientific">Acaryochloris marina (strain MBIC 11017)</name>
    <dbReference type="NCBI Taxonomy" id="329726"/>
    <lineage>
        <taxon>Bacteria</taxon>
        <taxon>Bacillati</taxon>
        <taxon>Cyanobacteriota</taxon>
        <taxon>Cyanophyceae</taxon>
        <taxon>Acaryochloridales</taxon>
        <taxon>Acaryochloridaceae</taxon>
        <taxon>Acaryochloris</taxon>
    </lineage>
</organism>
<dbReference type="STRING" id="329726.AM1_3606"/>
<protein>
    <submittedName>
        <fullName evidence="2">Uncharacterized protein</fullName>
    </submittedName>
</protein>
<dbReference type="eggNOG" id="ENOG5032RX8">
    <property type="taxonomic scope" value="Bacteria"/>
</dbReference>
<dbReference type="InterPro" id="IPR045511">
    <property type="entry name" value="DUF6439"/>
</dbReference>
<sequence>MSNHPSTQASDSSISPEITIATARKLVEQLTITSGDWHRLKTNRRARALEQAATAIVFLLNDQSEEGLLRLQQAVGWLDRSISAPPCPTHGHGSQSTSKAPPN</sequence>
<accession>B0C397</accession>